<name>A0A250WTV0_9CHLO</name>
<comment type="caution">
    <text evidence="10">The sequence shown here is derived from an EMBL/GenBank/DDBJ whole genome shotgun (WGS) entry which is preliminary data.</text>
</comment>
<dbReference type="InterPro" id="IPR004240">
    <property type="entry name" value="EMP70"/>
</dbReference>
<dbReference type="PANTHER" id="PTHR10766">
    <property type="entry name" value="TRANSMEMBRANE 9 SUPERFAMILY PROTEIN"/>
    <property type="match status" value="1"/>
</dbReference>
<evidence type="ECO:0000256" key="9">
    <source>
        <dbReference type="RuleBase" id="RU363079"/>
    </source>
</evidence>
<keyword evidence="8 9" id="KW-0472">Membrane</keyword>
<keyword evidence="6" id="KW-0967">Endosome</keyword>
<keyword evidence="5 9" id="KW-0732">Signal</keyword>
<evidence type="ECO:0000256" key="7">
    <source>
        <dbReference type="ARBA" id="ARBA00022989"/>
    </source>
</evidence>
<evidence type="ECO:0000256" key="6">
    <source>
        <dbReference type="ARBA" id="ARBA00022753"/>
    </source>
</evidence>
<dbReference type="OrthoDB" id="1666796at2759"/>
<comment type="subcellular location">
    <subcellularLocation>
        <location evidence="1">Endosome membrane</location>
        <topology evidence="1">Multi-pass membrane protein</topology>
    </subcellularLocation>
    <subcellularLocation>
        <location evidence="2">Golgi apparatus membrane</location>
        <topology evidence="2">Multi-pass membrane protein</topology>
    </subcellularLocation>
</comment>
<reference evidence="10 11" key="1">
    <citation type="submission" date="2017-08" db="EMBL/GenBank/DDBJ databases">
        <title>Acidophilic green algal genome provides insights into adaptation to an acidic environment.</title>
        <authorList>
            <person name="Hirooka S."/>
            <person name="Hirose Y."/>
            <person name="Kanesaki Y."/>
            <person name="Higuchi S."/>
            <person name="Fujiwara T."/>
            <person name="Onuma R."/>
            <person name="Era A."/>
            <person name="Ohbayashi R."/>
            <person name="Uzuka A."/>
            <person name="Nozaki H."/>
            <person name="Yoshikawa H."/>
            <person name="Miyagishima S.Y."/>
        </authorList>
    </citation>
    <scope>NUCLEOTIDE SEQUENCE [LARGE SCALE GENOMIC DNA]</scope>
    <source>
        <strain evidence="10 11">NIES-2499</strain>
    </source>
</reference>
<evidence type="ECO:0000313" key="10">
    <source>
        <dbReference type="EMBL" id="GAX74258.1"/>
    </source>
</evidence>
<dbReference type="PANTHER" id="PTHR10766:SF168">
    <property type="entry name" value="TRANSMEMBRANE 9 SUPERFAMILY MEMBER"/>
    <property type="match status" value="1"/>
</dbReference>
<dbReference type="Proteomes" id="UP000232323">
    <property type="component" value="Unassembled WGS sequence"/>
</dbReference>
<dbReference type="GO" id="GO:0010008">
    <property type="term" value="C:endosome membrane"/>
    <property type="evidence" value="ECO:0007669"/>
    <property type="project" value="UniProtKB-SubCell"/>
</dbReference>
<dbReference type="GO" id="GO:0000139">
    <property type="term" value="C:Golgi membrane"/>
    <property type="evidence" value="ECO:0007669"/>
    <property type="project" value="UniProtKB-SubCell"/>
</dbReference>
<protein>
    <recommendedName>
        <fullName evidence="9">Transmembrane 9 superfamily member</fullName>
    </recommendedName>
</protein>
<evidence type="ECO:0000256" key="8">
    <source>
        <dbReference type="ARBA" id="ARBA00023136"/>
    </source>
</evidence>
<evidence type="ECO:0000256" key="2">
    <source>
        <dbReference type="ARBA" id="ARBA00004653"/>
    </source>
</evidence>
<organism evidence="10 11">
    <name type="scientific">Chlamydomonas eustigma</name>
    <dbReference type="NCBI Taxonomy" id="1157962"/>
    <lineage>
        <taxon>Eukaryota</taxon>
        <taxon>Viridiplantae</taxon>
        <taxon>Chlorophyta</taxon>
        <taxon>core chlorophytes</taxon>
        <taxon>Chlorophyceae</taxon>
        <taxon>CS clade</taxon>
        <taxon>Chlamydomonadales</taxon>
        <taxon>Chlamydomonadaceae</taxon>
        <taxon>Chlamydomonas</taxon>
    </lineage>
</organism>
<feature type="transmembrane region" description="Helical" evidence="9">
    <location>
        <begin position="481"/>
        <end position="508"/>
    </location>
</feature>
<evidence type="ECO:0000313" key="11">
    <source>
        <dbReference type="Proteomes" id="UP000232323"/>
    </source>
</evidence>
<evidence type="ECO:0000256" key="3">
    <source>
        <dbReference type="ARBA" id="ARBA00005227"/>
    </source>
</evidence>
<feature type="transmembrane region" description="Helical" evidence="9">
    <location>
        <begin position="356"/>
        <end position="378"/>
    </location>
</feature>
<proteinExistence type="inferred from homology"/>
<keyword evidence="4 9" id="KW-0812">Transmembrane</keyword>
<feature type="transmembrane region" description="Helical" evidence="9">
    <location>
        <begin position="293"/>
        <end position="318"/>
    </location>
</feature>
<comment type="similarity">
    <text evidence="3 9">Belongs to the nonaspanin (TM9SF) (TC 9.A.2) family.</text>
</comment>
<feature type="chain" id="PRO_5011828109" description="Transmembrane 9 superfamily member" evidence="9">
    <location>
        <begin position="28"/>
        <end position="590"/>
    </location>
</feature>
<dbReference type="Pfam" id="PF02990">
    <property type="entry name" value="EMP70"/>
    <property type="match status" value="1"/>
</dbReference>
<feature type="signal peptide" evidence="9">
    <location>
        <begin position="1"/>
        <end position="27"/>
    </location>
</feature>
<evidence type="ECO:0000256" key="1">
    <source>
        <dbReference type="ARBA" id="ARBA00004337"/>
    </source>
</evidence>
<dbReference type="GO" id="GO:0072657">
    <property type="term" value="P:protein localization to membrane"/>
    <property type="evidence" value="ECO:0007669"/>
    <property type="project" value="TreeGrafter"/>
</dbReference>
<evidence type="ECO:0000256" key="5">
    <source>
        <dbReference type="ARBA" id="ARBA00022729"/>
    </source>
</evidence>
<sequence length="590" mass="67827">MATDCLCRKFLLTFLLVSFSSLCISNAKKYKTGDLIPLFANKIGPFQNPTETYRFYQLPFCEPQGGPKDKLEDLGEVLEGDRLTSTPYSLKFRVDVENEVLCSQKMDENAMKKLLRAVSEDYYFQMYYDDLPVWGFIGKVEKMIKTGTRKYFLFTHFHFEVSYNDDEIIEINVSSDPMKTVEITSQQPQSVSFSYSVKWKRTSITYEHRMDRYARYSFLPQHLEIHWFSIINSCVTVLLLTGFLATILLRVLKNDFLKYTKDDEMGAEQEETGWKYLHGDVFRFPPHTNLLSAMLGVGVQVLVITLFIFSLALVGMFYPYNRGAMLSACVVLYALTAGISGYVSGIHYKRFGGTNWVNNVLMVSMLFCGPVLATFSYLNTVAIFYRSTAALPFGTIVIIILIWALVTFPLTVLGGIMAKNSKTEFNAPCRTTKFPRDVPPLAWYRTTIPQMLMAGFLPFSAIYIELYYIFASIWGHKIYTIYSILFIVFIILIIVTAFITVALTYFQLAVEDHRWWWRSFLCGGSTGIFIYGYCFYYYFLRSDMSGLMQTSFFFGYNAVVCYAFFLMLGSVGLSASLTFVRHIYRAIKCE</sequence>
<dbReference type="EMBL" id="BEGY01000006">
    <property type="protein sequence ID" value="GAX74258.1"/>
    <property type="molecule type" value="Genomic_DNA"/>
</dbReference>
<feature type="transmembrane region" description="Helical" evidence="9">
    <location>
        <begin position="324"/>
        <end position="344"/>
    </location>
</feature>
<feature type="transmembrane region" description="Helical" evidence="9">
    <location>
        <begin position="451"/>
        <end position="475"/>
    </location>
</feature>
<keyword evidence="11" id="KW-1185">Reference proteome</keyword>
<gene>
    <name evidence="10" type="ORF">CEUSTIGMA_g1707.t1</name>
</gene>
<feature type="transmembrane region" description="Helical" evidence="9">
    <location>
        <begin position="520"/>
        <end position="540"/>
    </location>
</feature>
<keyword evidence="7 9" id="KW-1133">Transmembrane helix</keyword>
<accession>A0A250WTV0</accession>
<feature type="transmembrane region" description="Helical" evidence="9">
    <location>
        <begin position="390"/>
        <end position="413"/>
    </location>
</feature>
<feature type="transmembrane region" description="Helical" evidence="9">
    <location>
        <begin position="552"/>
        <end position="580"/>
    </location>
</feature>
<dbReference type="AlphaFoldDB" id="A0A250WTV0"/>
<evidence type="ECO:0000256" key="4">
    <source>
        <dbReference type="ARBA" id="ARBA00022692"/>
    </source>
</evidence>
<feature type="transmembrane region" description="Helical" evidence="9">
    <location>
        <begin position="227"/>
        <end position="252"/>
    </location>
</feature>